<dbReference type="GO" id="GO:0016020">
    <property type="term" value="C:membrane"/>
    <property type="evidence" value="ECO:0007669"/>
    <property type="project" value="UniProtKB-SubCell"/>
</dbReference>
<feature type="transmembrane region" description="Helical" evidence="6">
    <location>
        <begin position="83"/>
        <end position="104"/>
    </location>
</feature>
<feature type="compositionally biased region" description="Basic and acidic residues" evidence="5">
    <location>
        <begin position="235"/>
        <end position="253"/>
    </location>
</feature>
<evidence type="ECO:0000313" key="7">
    <source>
        <dbReference type="EMBL" id="CEM42376.1"/>
    </source>
</evidence>
<name>A0A0G4HEU3_9ALVE</name>
<feature type="compositionally biased region" description="Gly residues" evidence="5">
    <location>
        <begin position="325"/>
        <end position="336"/>
    </location>
</feature>
<dbReference type="AlphaFoldDB" id="A0A0G4HEU3"/>
<feature type="transmembrane region" description="Helical" evidence="6">
    <location>
        <begin position="148"/>
        <end position="167"/>
    </location>
</feature>
<evidence type="ECO:0000256" key="3">
    <source>
        <dbReference type="ARBA" id="ARBA00022989"/>
    </source>
</evidence>
<feature type="compositionally biased region" description="Basic and acidic residues" evidence="5">
    <location>
        <begin position="536"/>
        <end position="565"/>
    </location>
</feature>
<evidence type="ECO:0000256" key="4">
    <source>
        <dbReference type="ARBA" id="ARBA00023136"/>
    </source>
</evidence>
<feature type="region of interest" description="Disordered" evidence="5">
    <location>
        <begin position="511"/>
        <end position="652"/>
    </location>
</feature>
<feature type="region of interest" description="Disordered" evidence="5">
    <location>
        <begin position="235"/>
        <end position="337"/>
    </location>
</feature>
<dbReference type="EMBL" id="CDMZ01002438">
    <property type="protein sequence ID" value="CEM42376.1"/>
    <property type="molecule type" value="Genomic_DNA"/>
</dbReference>
<evidence type="ECO:0000256" key="6">
    <source>
        <dbReference type="SAM" id="Phobius"/>
    </source>
</evidence>
<comment type="subcellular location">
    <subcellularLocation>
        <location evidence="1">Membrane</location>
        <topology evidence="1">Multi-pass membrane protein</topology>
    </subcellularLocation>
</comment>
<feature type="transmembrane region" description="Helical" evidence="6">
    <location>
        <begin position="388"/>
        <end position="408"/>
    </location>
</feature>
<dbReference type="PhylomeDB" id="A0A0G4HEU3"/>
<keyword evidence="2 6" id="KW-0812">Transmembrane</keyword>
<feature type="transmembrane region" description="Helical" evidence="6">
    <location>
        <begin position="420"/>
        <end position="441"/>
    </location>
</feature>
<feature type="transmembrane region" description="Helical" evidence="6">
    <location>
        <begin position="50"/>
        <end position="71"/>
    </location>
</feature>
<dbReference type="PANTHER" id="PTHR30238:SF0">
    <property type="entry name" value="THYLAKOID MEMBRANE PROTEIN TERC, CHLOROPLASTIC"/>
    <property type="match status" value="1"/>
</dbReference>
<feature type="region of interest" description="Disordered" evidence="5">
    <location>
        <begin position="348"/>
        <end position="367"/>
    </location>
</feature>
<dbReference type="InterPro" id="IPR005496">
    <property type="entry name" value="Integral_membrane_TerC"/>
</dbReference>
<feature type="transmembrane region" description="Helical" evidence="6">
    <location>
        <begin position="173"/>
        <end position="190"/>
    </location>
</feature>
<feature type="compositionally biased region" description="Basic and acidic residues" evidence="5">
    <location>
        <begin position="308"/>
        <end position="323"/>
    </location>
</feature>
<accession>A0A0G4HEU3</accession>
<protein>
    <submittedName>
        <fullName evidence="7">Uncharacterized protein</fullName>
    </submittedName>
</protein>
<keyword evidence="3 6" id="KW-1133">Transmembrane helix</keyword>
<feature type="transmembrane region" description="Helical" evidence="6">
    <location>
        <begin position="476"/>
        <end position="496"/>
    </location>
</feature>
<feature type="transmembrane region" description="Helical" evidence="6">
    <location>
        <begin position="110"/>
        <end position="136"/>
    </location>
</feature>
<dbReference type="VEuPathDB" id="CryptoDB:Cvel_26704"/>
<organism evidence="7">
    <name type="scientific">Chromera velia CCMP2878</name>
    <dbReference type="NCBI Taxonomy" id="1169474"/>
    <lineage>
        <taxon>Eukaryota</taxon>
        <taxon>Sar</taxon>
        <taxon>Alveolata</taxon>
        <taxon>Colpodellida</taxon>
        <taxon>Chromeraceae</taxon>
        <taxon>Chromera</taxon>
    </lineage>
</organism>
<evidence type="ECO:0000256" key="5">
    <source>
        <dbReference type="SAM" id="MobiDB-lite"/>
    </source>
</evidence>
<sequence length="652" mass="70448">MPSTVASLSLQSDEYLGQEMRMPENIYEFIQHITRPHPLAKIPFYTEYSVTAWVIFTLGLLVFMILDLGVFHRMNQSMSFGTAAFAMAFWVSVGLLFNLFIFVQRGFPSAMIWFNGFVLEWALSLDNLFIFYLVFSQYRTPEEQKYKALFYGVMGAILLRLLFFTVGEFLFEYLSWLKIVFGFFLIYTGIKTVVTNDDDEDFEAADNIFVKAVSTMMPVIPRYGPNAEFFVRDSRTDRSSDYKQKKRDGEREAGGPLSNRSETAAETAGVHAHTVGVHGSAAIPQPRKGHGRASATTATYRGDLPSGGERDREFSEAEEERRLLGGRGEGAGGGGRIEVVAGGAAASASGGRSSLPPKDNTQHSIGGMSATSSVMMHPLPTGSGPWKATLLFLVVVALEGIDLVFAIDSTSAKLAAIPDIFLAYTSTVLAMLGLRACFFVVDEIVRFFELMKYGLCVILVFIGLKLMFSWVIHISNVVTCVVLLGVLSVTIVASIAHEFWKRRQSAQGYGGAGVVSNGEGQQAGGEPETPSGWGQPHEKFRDPELREDFDHSRGPTGETGERDPTGGRQGDGPGDGPRAVSSGPAGSLQMMQGGVTGGQVQMQGAGPPQSGARTGGQGSGRMVVHHAARVGESGGDKKTGAPSTDISRDVSV</sequence>
<feature type="compositionally biased region" description="Low complexity" evidence="5">
    <location>
        <begin position="589"/>
        <end position="604"/>
    </location>
</feature>
<feature type="transmembrane region" description="Helical" evidence="6">
    <location>
        <begin position="453"/>
        <end position="470"/>
    </location>
</feature>
<gene>
    <name evidence="7" type="ORF">Cvel_26704</name>
</gene>
<evidence type="ECO:0000256" key="2">
    <source>
        <dbReference type="ARBA" id="ARBA00022692"/>
    </source>
</evidence>
<reference evidence="7" key="1">
    <citation type="submission" date="2014-11" db="EMBL/GenBank/DDBJ databases">
        <authorList>
            <person name="Otto D Thomas"/>
            <person name="Naeem Raeece"/>
        </authorList>
    </citation>
    <scope>NUCLEOTIDE SEQUENCE</scope>
</reference>
<proteinExistence type="predicted"/>
<dbReference type="Pfam" id="PF03741">
    <property type="entry name" value="TerC"/>
    <property type="match status" value="2"/>
</dbReference>
<dbReference type="PANTHER" id="PTHR30238">
    <property type="entry name" value="MEMBRANE BOUND PREDICTED REDOX MODULATOR"/>
    <property type="match status" value="1"/>
</dbReference>
<evidence type="ECO:0000256" key="1">
    <source>
        <dbReference type="ARBA" id="ARBA00004141"/>
    </source>
</evidence>
<keyword evidence="4 6" id="KW-0472">Membrane</keyword>